<reference evidence="2 3" key="1">
    <citation type="submission" date="2020-04" db="EMBL/GenBank/DDBJ databases">
        <authorList>
            <person name="Wallbank WR R."/>
            <person name="Pardo Diaz C."/>
            <person name="Kozak K."/>
            <person name="Martin S."/>
            <person name="Jiggins C."/>
            <person name="Moest M."/>
            <person name="Warren A I."/>
            <person name="Byers J.R.P. K."/>
            <person name="Montejo-Kovacevich G."/>
            <person name="Yen C E."/>
        </authorList>
    </citation>
    <scope>NUCLEOTIDE SEQUENCE [LARGE SCALE GENOMIC DNA]</scope>
</reference>
<name>A0A8S1BA16_ARCPL</name>
<protein>
    <submittedName>
        <fullName evidence="2">Uncharacterized protein</fullName>
    </submittedName>
</protein>
<dbReference type="OrthoDB" id="10054666at2759"/>
<feature type="region of interest" description="Disordered" evidence="1">
    <location>
        <begin position="21"/>
        <end position="118"/>
    </location>
</feature>
<gene>
    <name evidence="2" type="ORF">APLA_LOCUS15381</name>
</gene>
<accession>A0A8S1BA16</accession>
<proteinExistence type="predicted"/>
<comment type="caution">
    <text evidence="2">The sequence shown here is derived from an EMBL/GenBank/DDBJ whole genome shotgun (WGS) entry which is preliminary data.</text>
</comment>
<dbReference type="EMBL" id="CADEBD010000443">
    <property type="protein sequence ID" value="CAB3255755.1"/>
    <property type="molecule type" value="Genomic_DNA"/>
</dbReference>
<evidence type="ECO:0000313" key="2">
    <source>
        <dbReference type="EMBL" id="CAB3255755.1"/>
    </source>
</evidence>
<dbReference type="AlphaFoldDB" id="A0A8S1BA16"/>
<sequence>MINLNQGFMLCKHSLIVRRSFRQKEERRSRARLNWPLLSLSTNRSREGSERTVTSPTERKATGGGPSATPELSKHTGPTETSSFEEDRTRARLVLDCRSARRIKPPPNVAANPRSNDM</sequence>
<dbReference type="Proteomes" id="UP000494256">
    <property type="component" value="Unassembled WGS sequence"/>
</dbReference>
<feature type="compositionally biased region" description="Basic and acidic residues" evidence="1">
    <location>
        <begin position="85"/>
        <end position="99"/>
    </location>
</feature>
<evidence type="ECO:0000313" key="3">
    <source>
        <dbReference type="Proteomes" id="UP000494256"/>
    </source>
</evidence>
<evidence type="ECO:0000256" key="1">
    <source>
        <dbReference type="SAM" id="MobiDB-lite"/>
    </source>
</evidence>
<organism evidence="2 3">
    <name type="scientific">Arctia plantaginis</name>
    <name type="common">Wood tiger moth</name>
    <name type="synonym">Phalaena plantaginis</name>
    <dbReference type="NCBI Taxonomy" id="874455"/>
    <lineage>
        <taxon>Eukaryota</taxon>
        <taxon>Metazoa</taxon>
        <taxon>Ecdysozoa</taxon>
        <taxon>Arthropoda</taxon>
        <taxon>Hexapoda</taxon>
        <taxon>Insecta</taxon>
        <taxon>Pterygota</taxon>
        <taxon>Neoptera</taxon>
        <taxon>Endopterygota</taxon>
        <taxon>Lepidoptera</taxon>
        <taxon>Glossata</taxon>
        <taxon>Ditrysia</taxon>
        <taxon>Noctuoidea</taxon>
        <taxon>Erebidae</taxon>
        <taxon>Arctiinae</taxon>
        <taxon>Arctia</taxon>
    </lineage>
</organism>